<dbReference type="Pfam" id="PF01284">
    <property type="entry name" value="MARVEL"/>
    <property type="match status" value="1"/>
</dbReference>
<dbReference type="InParanoid" id="A0A3N4KYV9"/>
<keyword evidence="4 6" id="KW-0472">Membrane</keyword>
<reference evidence="8 9" key="1">
    <citation type="journal article" date="2018" name="Nat. Ecol. Evol.">
        <title>Pezizomycetes genomes reveal the molecular basis of ectomycorrhizal truffle lifestyle.</title>
        <authorList>
            <person name="Murat C."/>
            <person name="Payen T."/>
            <person name="Noel B."/>
            <person name="Kuo A."/>
            <person name="Morin E."/>
            <person name="Chen J."/>
            <person name="Kohler A."/>
            <person name="Krizsan K."/>
            <person name="Balestrini R."/>
            <person name="Da Silva C."/>
            <person name="Montanini B."/>
            <person name="Hainaut M."/>
            <person name="Levati E."/>
            <person name="Barry K.W."/>
            <person name="Belfiori B."/>
            <person name="Cichocki N."/>
            <person name="Clum A."/>
            <person name="Dockter R.B."/>
            <person name="Fauchery L."/>
            <person name="Guy J."/>
            <person name="Iotti M."/>
            <person name="Le Tacon F."/>
            <person name="Lindquist E.A."/>
            <person name="Lipzen A."/>
            <person name="Malagnac F."/>
            <person name="Mello A."/>
            <person name="Molinier V."/>
            <person name="Miyauchi S."/>
            <person name="Poulain J."/>
            <person name="Riccioni C."/>
            <person name="Rubini A."/>
            <person name="Sitrit Y."/>
            <person name="Splivallo R."/>
            <person name="Traeger S."/>
            <person name="Wang M."/>
            <person name="Zifcakova L."/>
            <person name="Wipf D."/>
            <person name="Zambonelli A."/>
            <person name="Paolocci F."/>
            <person name="Nowrousian M."/>
            <person name="Ottonello S."/>
            <person name="Baldrian P."/>
            <person name="Spatafora J.W."/>
            <person name="Henrissat B."/>
            <person name="Nagy L.G."/>
            <person name="Aury J.M."/>
            <person name="Wincker P."/>
            <person name="Grigoriev I.V."/>
            <person name="Bonfante P."/>
            <person name="Martin F.M."/>
        </authorList>
    </citation>
    <scope>NUCLEOTIDE SEQUENCE [LARGE SCALE GENOMIC DNA]</scope>
    <source>
        <strain evidence="8 9">CCBAS932</strain>
    </source>
</reference>
<protein>
    <recommendedName>
        <fullName evidence="7">MARVEL domain-containing protein</fullName>
    </recommendedName>
</protein>
<dbReference type="EMBL" id="ML119122">
    <property type="protein sequence ID" value="RPB13531.1"/>
    <property type="molecule type" value="Genomic_DNA"/>
</dbReference>
<keyword evidence="9" id="KW-1185">Reference proteome</keyword>
<proteinExistence type="predicted"/>
<accession>A0A3N4KYV9</accession>
<keyword evidence="2 6" id="KW-0812">Transmembrane</keyword>
<evidence type="ECO:0000256" key="3">
    <source>
        <dbReference type="ARBA" id="ARBA00022989"/>
    </source>
</evidence>
<feature type="transmembrane region" description="Helical" evidence="6">
    <location>
        <begin position="80"/>
        <end position="101"/>
    </location>
</feature>
<evidence type="ECO:0000259" key="7">
    <source>
        <dbReference type="Pfam" id="PF01284"/>
    </source>
</evidence>
<feature type="transmembrane region" description="Helical" evidence="6">
    <location>
        <begin position="20"/>
        <end position="38"/>
    </location>
</feature>
<dbReference type="GO" id="GO:0016020">
    <property type="term" value="C:membrane"/>
    <property type="evidence" value="ECO:0007669"/>
    <property type="project" value="UniProtKB-SubCell"/>
</dbReference>
<keyword evidence="3 6" id="KW-1133">Transmembrane helix</keyword>
<evidence type="ECO:0000256" key="6">
    <source>
        <dbReference type="SAM" id="Phobius"/>
    </source>
</evidence>
<feature type="transmembrane region" description="Helical" evidence="6">
    <location>
        <begin position="121"/>
        <end position="145"/>
    </location>
</feature>
<feature type="domain" description="MARVEL" evidence="7">
    <location>
        <begin position="16"/>
        <end position="149"/>
    </location>
</feature>
<dbReference type="OrthoDB" id="5344006at2759"/>
<organism evidence="8 9">
    <name type="scientific">Morchella conica CCBAS932</name>
    <dbReference type="NCBI Taxonomy" id="1392247"/>
    <lineage>
        <taxon>Eukaryota</taxon>
        <taxon>Fungi</taxon>
        <taxon>Dikarya</taxon>
        <taxon>Ascomycota</taxon>
        <taxon>Pezizomycotina</taxon>
        <taxon>Pezizomycetes</taxon>
        <taxon>Pezizales</taxon>
        <taxon>Morchellaceae</taxon>
        <taxon>Morchella</taxon>
    </lineage>
</organism>
<evidence type="ECO:0000256" key="2">
    <source>
        <dbReference type="ARBA" id="ARBA00022692"/>
    </source>
</evidence>
<sequence>MAFKKNHSPWSKGPFFGLRALQFIFATIVSAIASYFNYTLDADGYEIPWVFLIVEVVSALTYLNIFASSIIMCCNKLSPLIMMVADAILVFMWVFTFAMLSRAMGRTTTETCNIANWGSDAGIVICHMYKCLFAFVFLSWVMHVASTVLASTVRRKVNTHAYEPAANPGNFTANKSGSYNPGAESVRDVDTSYSAPKHNAGTYA</sequence>
<evidence type="ECO:0000256" key="1">
    <source>
        <dbReference type="ARBA" id="ARBA00004141"/>
    </source>
</evidence>
<evidence type="ECO:0000256" key="5">
    <source>
        <dbReference type="SAM" id="MobiDB-lite"/>
    </source>
</evidence>
<comment type="subcellular location">
    <subcellularLocation>
        <location evidence="1">Membrane</location>
        <topology evidence="1">Multi-pass membrane protein</topology>
    </subcellularLocation>
</comment>
<dbReference type="Proteomes" id="UP000277580">
    <property type="component" value="Unassembled WGS sequence"/>
</dbReference>
<gene>
    <name evidence="8" type="ORF">P167DRAFT_604807</name>
</gene>
<feature type="transmembrane region" description="Helical" evidence="6">
    <location>
        <begin position="50"/>
        <end position="73"/>
    </location>
</feature>
<dbReference type="AlphaFoldDB" id="A0A3N4KYV9"/>
<dbReference type="InterPro" id="IPR008253">
    <property type="entry name" value="Marvel"/>
</dbReference>
<evidence type="ECO:0000313" key="9">
    <source>
        <dbReference type="Proteomes" id="UP000277580"/>
    </source>
</evidence>
<name>A0A3N4KYV9_9PEZI</name>
<evidence type="ECO:0000256" key="4">
    <source>
        <dbReference type="ARBA" id="ARBA00023136"/>
    </source>
</evidence>
<evidence type="ECO:0000313" key="8">
    <source>
        <dbReference type="EMBL" id="RPB13531.1"/>
    </source>
</evidence>
<feature type="region of interest" description="Disordered" evidence="5">
    <location>
        <begin position="173"/>
        <end position="204"/>
    </location>
</feature>